<dbReference type="PANTHER" id="PTHR10039:SF5">
    <property type="entry name" value="NACHT DOMAIN-CONTAINING PROTEIN"/>
    <property type="match status" value="1"/>
</dbReference>
<dbReference type="InterPro" id="IPR027417">
    <property type="entry name" value="P-loop_NTPase"/>
</dbReference>
<feature type="domain" description="Nephrocystin 3-like N-terminal" evidence="2">
    <location>
        <begin position="279"/>
        <end position="458"/>
    </location>
</feature>
<dbReference type="Pfam" id="PF24883">
    <property type="entry name" value="NPHP3_N"/>
    <property type="match status" value="1"/>
</dbReference>
<sequence length="932" mass="106407">MDPVSAIGLASGILTFVEAGLKLVKIAYNIHNSLDGVLDENRHRKSVSSEVIKAALRLEVAGNAWLTPEQESLSNLAKKCKATSAELVKTLNEVKPKKNSSNLFISLRYAVKATVKAKDISGLENQLKDYRDQLILALVDFSRVEAADDFNELISLAKGNEATLKSLTQAIEHLRQAQLTALDSIANRLNTQAYTPLQKLIMIDEETRQSIYQDHILDSLKFDEMHQRFDAVHGAHEDTFKWIYEPIQITDEDEDMSYEKYVRQEAALKMQLESRERLLGWLLSEGSSSPIFHISGKLGSGKSTLMKFLCSHQTTEDVLTKWAGTKNLALASFFFWRNGSKTQKSLDRLCRSMLHDVLRERPDLISEIFPDQWRQAKQAPWKVQHRQDIPSFYIKDAPERLLQNRKLYQQHKFCIFIDGLDEFEPGLQDGLDYIDLVIALRQWTTYADGNLKLCLSSREEGVFMDEYENDPSFRLQDLTRFDMQNYIRSRLSNLKDEDLKSELVTDIPKKSEALRNHLNTLPKGLESLFYHILQQLELDDARKTLRIIDCLKTAKSTLLELPLLAFSLLDEYDRDLEFSLRDGLENGIIPDENVLKAQLRGACGGLIECVEGRQYEGFQILEFVHRSVPDMLQRNAGRSELALQIEAALVGTNTVDVVSHVCFAAIQLLKLSRATEAVRSICQCIVYIRLYRRIDKPPYHFLEYIGFWIDDRWLDDNETKWLSCCASYPPTIGIRCITSHQPAATKADNTRIINNNMYLAALSDHMDYIEWKILNDANAMNNSAKRALVGQSVLMSAHWEMFFQNDIFAMDPVIPLIPSVYEQELLSGNDSGSCFLSAWQFFLSRIILGFSHWSFHSPENAGTIIERFLKQGSDPYCRIVVANEESAMSMTICFRELKARHIIPHHYRTSIPVFNDTMQAVIEKCLVLGGSP</sequence>
<dbReference type="SUPFAM" id="SSF52540">
    <property type="entry name" value="P-loop containing nucleoside triphosphate hydrolases"/>
    <property type="match status" value="1"/>
</dbReference>
<evidence type="ECO:0000256" key="1">
    <source>
        <dbReference type="ARBA" id="ARBA00022737"/>
    </source>
</evidence>
<gene>
    <name evidence="3" type="ORF">BKA55DRAFT_543981</name>
</gene>
<dbReference type="InterPro" id="IPR056884">
    <property type="entry name" value="NPHP3-like_N"/>
</dbReference>
<evidence type="ECO:0000313" key="4">
    <source>
        <dbReference type="Proteomes" id="UP000720189"/>
    </source>
</evidence>
<dbReference type="Gene3D" id="3.40.50.300">
    <property type="entry name" value="P-loop containing nucleotide triphosphate hydrolases"/>
    <property type="match status" value="1"/>
</dbReference>
<keyword evidence="1" id="KW-0677">Repeat</keyword>
<dbReference type="RefSeq" id="XP_046044559.1">
    <property type="nucleotide sequence ID" value="XM_046190649.1"/>
</dbReference>
<evidence type="ECO:0000313" key="3">
    <source>
        <dbReference type="EMBL" id="KAH7234794.1"/>
    </source>
</evidence>
<keyword evidence="4" id="KW-1185">Reference proteome</keyword>
<reference evidence="3" key="1">
    <citation type="journal article" date="2021" name="Nat. Commun.">
        <title>Genetic determinants of endophytism in the Arabidopsis root mycobiome.</title>
        <authorList>
            <person name="Mesny F."/>
            <person name="Miyauchi S."/>
            <person name="Thiergart T."/>
            <person name="Pickel B."/>
            <person name="Atanasova L."/>
            <person name="Karlsson M."/>
            <person name="Huettel B."/>
            <person name="Barry K.W."/>
            <person name="Haridas S."/>
            <person name="Chen C."/>
            <person name="Bauer D."/>
            <person name="Andreopoulos W."/>
            <person name="Pangilinan J."/>
            <person name="LaButti K."/>
            <person name="Riley R."/>
            <person name="Lipzen A."/>
            <person name="Clum A."/>
            <person name="Drula E."/>
            <person name="Henrissat B."/>
            <person name="Kohler A."/>
            <person name="Grigoriev I.V."/>
            <person name="Martin F.M."/>
            <person name="Hacquard S."/>
        </authorList>
    </citation>
    <scope>NUCLEOTIDE SEQUENCE</scope>
    <source>
        <strain evidence="3">MPI-CAGE-AT-0023</strain>
    </source>
</reference>
<protein>
    <recommendedName>
        <fullName evidence="2">Nephrocystin 3-like N-terminal domain-containing protein</fullName>
    </recommendedName>
</protein>
<organism evidence="3 4">
    <name type="scientific">Fusarium redolens</name>
    <dbReference type="NCBI Taxonomy" id="48865"/>
    <lineage>
        <taxon>Eukaryota</taxon>
        <taxon>Fungi</taxon>
        <taxon>Dikarya</taxon>
        <taxon>Ascomycota</taxon>
        <taxon>Pezizomycotina</taxon>
        <taxon>Sordariomycetes</taxon>
        <taxon>Hypocreomycetidae</taxon>
        <taxon>Hypocreales</taxon>
        <taxon>Nectriaceae</taxon>
        <taxon>Fusarium</taxon>
        <taxon>Fusarium redolens species complex</taxon>
    </lineage>
</organism>
<proteinExistence type="predicted"/>
<dbReference type="PANTHER" id="PTHR10039">
    <property type="entry name" value="AMELOGENIN"/>
    <property type="match status" value="1"/>
</dbReference>
<dbReference type="AlphaFoldDB" id="A0A9P9JZP6"/>
<name>A0A9P9JZP6_FUSRE</name>
<dbReference type="EMBL" id="JAGMUX010000017">
    <property type="protein sequence ID" value="KAH7234794.1"/>
    <property type="molecule type" value="Genomic_DNA"/>
</dbReference>
<evidence type="ECO:0000259" key="2">
    <source>
        <dbReference type="Pfam" id="PF24883"/>
    </source>
</evidence>
<dbReference type="Proteomes" id="UP000720189">
    <property type="component" value="Unassembled WGS sequence"/>
</dbReference>
<dbReference type="OrthoDB" id="443402at2759"/>
<accession>A0A9P9JZP6</accession>
<comment type="caution">
    <text evidence="3">The sequence shown here is derived from an EMBL/GenBank/DDBJ whole genome shotgun (WGS) entry which is preliminary data.</text>
</comment>
<dbReference type="GeneID" id="70220603"/>